<evidence type="ECO:0000313" key="9">
    <source>
        <dbReference type="Proteomes" id="UP000283734"/>
    </source>
</evidence>
<dbReference type="GO" id="GO:0015074">
    <property type="term" value="P:DNA integration"/>
    <property type="evidence" value="ECO:0007669"/>
    <property type="project" value="InterPro"/>
</dbReference>
<evidence type="ECO:0000256" key="4">
    <source>
        <dbReference type="ARBA" id="ARBA00022759"/>
    </source>
</evidence>
<keyword evidence="2" id="KW-0548">Nucleotidyltransferase</keyword>
<dbReference type="Gene3D" id="3.30.420.10">
    <property type="entry name" value="Ribonuclease H-like superfamily/Ribonuclease H"/>
    <property type="match status" value="1"/>
</dbReference>
<dbReference type="GO" id="GO:0003964">
    <property type="term" value="F:RNA-directed DNA polymerase activity"/>
    <property type="evidence" value="ECO:0007669"/>
    <property type="project" value="UniProtKB-KW"/>
</dbReference>
<dbReference type="Proteomes" id="UP000283734">
    <property type="component" value="Unassembled WGS sequence"/>
</dbReference>
<dbReference type="PANTHER" id="PTHR41694:SF5">
    <property type="entry name" value="RIBONUCLEASE H"/>
    <property type="match status" value="1"/>
</dbReference>
<dbReference type="AlphaFoldDB" id="A0A418XA12"/>
<evidence type="ECO:0000256" key="6">
    <source>
        <dbReference type="ARBA" id="ARBA00022918"/>
    </source>
</evidence>
<dbReference type="GO" id="GO:0004519">
    <property type="term" value="F:endonuclease activity"/>
    <property type="evidence" value="ECO:0007669"/>
    <property type="project" value="UniProtKB-KW"/>
</dbReference>
<organism evidence="8 9">
    <name type="scientific">Alcanivorax profundi</name>
    <dbReference type="NCBI Taxonomy" id="2338368"/>
    <lineage>
        <taxon>Bacteria</taxon>
        <taxon>Pseudomonadati</taxon>
        <taxon>Pseudomonadota</taxon>
        <taxon>Gammaproteobacteria</taxon>
        <taxon>Oceanospirillales</taxon>
        <taxon>Alcanivoracaceae</taxon>
        <taxon>Alcanivorax</taxon>
    </lineage>
</organism>
<feature type="non-terminal residue" evidence="8">
    <location>
        <position position="84"/>
    </location>
</feature>
<name>A0A418XA12_9GAMM</name>
<dbReference type="PANTHER" id="PTHR41694">
    <property type="entry name" value="ENDOGENOUS RETROVIRUS GROUP K MEMBER POL PROTEIN"/>
    <property type="match status" value="1"/>
</dbReference>
<comment type="caution">
    <text evidence="8">The sequence shown here is derived from an EMBL/GenBank/DDBJ whole genome shotgun (WGS) entry which is preliminary data.</text>
</comment>
<evidence type="ECO:0000259" key="7">
    <source>
        <dbReference type="PROSITE" id="PS50994"/>
    </source>
</evidence>
<keyword evidence="5" id="KW-0378">Hydrolase</keyword>
<dbReference type="PROSITE" id="PS50994">
    <property type="entry name" value="INTEGRASE"/>
    <property type="match status" value="1"/>
</dbReference>
<evidence type="ECO:0000256" key="5">
    <source>
        <dbReference type="ARBA" id="ARBA00022801"/>
    </source>
</evidence>
<keyword evidence="6" id="KW-0695">RNA-directed DNA polymerase</keyword>
<keyword evidence="9" id="KW-1185">Reference proteome</keyword>
<evidence type="ECO:0000256" key="1">
    <source>
        <dbReference type="ARBA" id="ARBA00022679"/>
    </source>
</evidence>
<reference evidence="8 9" key="1">
    <citation type="submission" date="2018-09" db="EMBL/GenBank/DDBJ databases">
        <title>Alcanivorax profundi sp. nov., isolated from 1000 m-depth seawater of the Mariana Trench.</title>
        <authorList>
            <person name="Liu J."/>
        </authorList>
    </citation>
    <scope>NUCLEOTIDE SEQUENCE [LARGE SCALE GENOMIC DNA]</scope>
    <source>
        <strain evidence="8 9">MTEO17</strain>
    </source>
</reference>
<proteinExistence type="predicted"/>
<evidence type="ECO:0000256" key="2">
    <source>
        <dbReference type="ARBA" id="ARBA00022695"/>
    </source>
</evidence>
<dbReference type="EMBL" id="QYYA01000187">
    <property type="protein sequence ID" value="RJG09339.1"/>
    <property type="molecule type" value="Genomic_DNA"/>
</dbReference>
<protein>
    <submittedName>
        <fullName evidence="8">Transposase</fullName>
    </submittedName>
</protein>
<gene>
    <name evidence="8" type="ORF">D4A39_17415</name>
</gene>
<accession>A0A418XA12</accession>
<dbReference type="GO" id="GO:0003676">
    <property type="term" value="F:nucleic acid binding"/>
    <property type="evidence" value="ECO:0007669"/>
    <property type="project" value="InterPro"/>
</dbReference>
<keyword evidence="4" id="KW-0255">Endonuclease</keyword>
<dbReference type="InterPro" id="IPR036397">
    <property type="entry name" value="RNaseH_sf"/>
</dbReference>
<evidence type="ECO:0000313" key="8">
    <source>
        <dbReference type="EMBL" id="RJG09339.1"/>
    </source>
</evidence>
<dbReference type="InterPro" id="IPR001584">
    <property type="entry name" value="Integrase_cat-core"/>
</dbReference>
<keyword evidence="1" id="KW-0808">Transferase</keyword>
<feature type="domain" description="Integrase catalytic" evidence="7">
    <location>
        <begin position="1"/>
        <end position="84"/>
    </location>
</feature>
<sequence>MVRHNMTIYPLQKGRLFGVPLNINRDRGPAFVAGVTRNLAKALGFTWGLHVPYHPQSSAYVERANCTLKERLTKTVMTTGLKWP</sequence>
<keyword evidence="3" id="KW-0540">Nuclease</keyword>
<dbReference type="SUPFAM" id="SSF53098">
    <property type="entry name" value="Ribonuclease H-like"/>
    <property type="match status" value="1"/>
</dbReference>
<dbReference type="GO" id="GO:0016787">
    <property type="term" value="F:hydrolase activity"/>
    <property type="evidence" value="ECO:0007669"/>
    <property type="project" value="UniProtKB-KW"/>
</dbReference>
<dbReference type="InterPro" id="IPR012337">
    <property type="entry name" value="RNaseH-like_sf"/>
</dbReference>
<evidence type="ECO:0000256" key="3">
    <source>
        <dbReference type="ARBA" id="ARBA00022722"/>
    </source>
</evidence>